<reference evidence="1 2" key="1">
    <citation type="journal article" date="2008" name="Virology">
        <title>Genome sequence of the lytic bacteriophage P1201 from Corynebacterium glutamicum NCHU 87078: Evolutionary relationships to phages from Corynebacterineae.</title>
        <authorList>
            <person name="Chen C.L."/>
            <person name="Pan T.Y."/>
            <person name="Kan S.C."/>
            <person name="Kuan Y.C."/>
            <person name="Hong L.Y."/>
            <person name="Chiu K.R."/>
            <person name="Sheu C.S."/>
            <person name="Yang J.S."/>
            <person name="Hsu W.H."/>
            <person name="Hu H.Y."/>
        </authorList>
    </citation>
    <scope>NUCLEOTIDE SEQUENCE</scope>
</reference>
<evidence type="ECO:0000313" key="2">
    <source>
        <dbReference type="Proteomes" id="UP000002414"/>
    </source>
</evidence>
<evidence type="ECO:0000313" key="1">
    <source>
        <dbReference type="EMBL" id="ABF57544.1"/>
    </source>
</evidence>
<proteinExistence type="predicted"/>
<organism evidence="1 2">
    <name type="scientific">Corynebacterium phage P1201</name>
    <dbReference type="NCBI Taxonomy" id="384848"/>
    <lineage>
        <taxon>Viruses</taxon>
        <taxon>Duplodnaviria</taxon>
        <taxon>Heunggongvirae</taxon>
        <taxon>Uroviricota</taxon>
        <taxon>Caudoviricetes</taxon>
        <taxon>Zierdtviridae</taxon>
        <taxon>Toshachvirinae</taxon>
        <taxon>Chunghsingvirus</taxon>
        <taxon>Chunghsingvirus P1201</taxon>
        <taxon>Corynebacterium virus P1201</taxon>
    </lineage>
</organism>
<dbReference type="GeneID" id="5745488"/>
<keyword evidence="2" id="KW-1185">Reference proteome</keyword>
<accession>A7IYG1</accession>
<sequence length="159" mass="17991">MLDSFYEWLDDFSLECDNGRGYVSIAEPLDVHIESAENVGHELTFNPRVLSDNIEHLLRNYPDLSGCVDTAFHEDCLHIDFFIGENIADEKQLEDCFNRAWGAIATVLNSLDPGSFGSAYLFDMQGMTTLKGYDECPDCEFCGEPLDYCLGGHEWIEEN</sequence>
<protein>
    <submittedName>
        <fullName evidence="1">Gp94</fullName>
    </submittedName>
</protein>
<dbReference type="EMBL" id="DQ499600">
    <property type="protein sequence ID" value="ABF57544.1"/>
    <property type="molecule type" value="Genomic_DNA"/>
</dbReference>
<name>A7IYG1_9CAUD</name>
<dbReference type="KEGG" id="vg:5745488"/>
<dbReference type="Proteomes" id="UP000002414">
    <property type="component" value="Segment"/>
</dbReference>
<dbReference type="RefSeq" id="YP_001468992.1">
    <property type="nucleotide sequence ID" value="NC_009816.1"/>
</dbReference>
<dbReference type="OrthoDB" id="9543at10239"/>